<feature type="compositionally biased region" description="Low complexity" evidence="8">
    <location>
        <begin position="502"/>
        <end position="513"/>
    </location>
</feature>
<feature type="transmembrane region" description="Helical" evidence="9">
    <location>
        <begin position="12"/>
        <end position="32"/>
    </location>
</feature>
<evidence type="ECO:0000256" key="8">
    <source>
        <dbReference type="SAM" id="MobiDB-lite"/>
    </source>
</evidence>
<feature type="transmembrane region" description="Helical" evidence="9">
    <location>
        <begin position="309"/>
        <end position="326"/>
    </location>
</feature>
<dbReference type="KEGG" id="tpla:ElP_37240"/>
<reference evidence="10 11" key="1">
    <citation type="submission" date="2019-02" db="EMBL/GenBank/DDBJ databases">
        <title>Deep-cultivation of Planctomycetes and their phenomic and genomic characterization uncovers novel biology.</title>
        <authorList>
            <person name="Wiegand S."/>
            <person name="Jogler M."/>
            <person name="Boedeker C."/>
            <person name="Pinto D."/>
            <person name="Vollmers J."/>
            <person name="Rivas-Marin E."/>
            <person name="Kohn T."/>
            <person name="Peeters S.H."/>
            <person name="Heuer A."/>
            <person name="Rast P."/>
            <person name="Oberbeckmann S."/>
            <person name="Bunk B."/>
            <person name="Jeske O."/>
            <person name="Meyerdierks A."/>
            <person name="Storesund J.E."/>
            <person name="Kallscheuer N."/>
            <person name="Luecker S."/>
            <person name="Lage O.M."/>
            <person name="Pohl T."/>
            <person name="Merkel B.J."/>
            <person name="Hornburger P."/>
            <person name="Mueller R.-W."/>
            <person name="Bruemmer F."/>
            <person name="Labrenz M."/>
            <person name="Spormann A.M."/>
            <person name="Op den Camp H."/>
            <person name="Overmann J."/>
            <person name="Amann R."/>
            <person name="Jetten M.S.M."/>
            <person name="Mascher T."/>
            <person name="Medema M.H."/>
            <person name="Devos D.P."/>
            <person name="Kaster A.-K."/>
            <person name="Ovreas L."/>
            <person name="Rohde M."/>
            <person name="Galperin M.Y."/>
            <person name="Jogler C."/>
        </authorList>
    </citation>
    <scope>NUCLEOTIDE SEQUENCE [LARGE SCALE GENOMIC DNA]</scope>
    <source>
        <strain evidence="10 11">ElP</strain>
    </source>
</reference>
<dbReference type="EMBL" id="CP036426">
    <property type="protein sequence ID" value="QDV35816.1"/>
    <property type="molecule type" value="Genomic_DNA"/>
</dbReference>
<evidence type="ECO:0000256" key="3">
    <source>
        <dbReference type="ARBA" id="ARBA00022676"/>
    </source>
</evidence>
<name>A0A518H4P4_9BACT</name>
<evidence type="ECO:0000256" key="6">
    <source>
        <dbReference type="ARBA" id="ARBA00022989"/>
    </source>
</evidence>
<dbReference type="AlphaFoldDB" id="A0A518H4P4"/>
<evidence type="ECO:0000313" key="11">
    <source>
        <dbReference type="Proteomes" id="UP000317835"/>
    </source>
</evidence>
<evidence type="ECO:0000256" key="9">
    <source>
        <dbReference type="SAM" id="Phobius"/>
    </source>
</evidence>
<evidence type="ECO:0000256" key="1">
    <source>
        <dbReference type="ARBA" id="ARBA00004651"/>
    </source>
</evidence>
<feature type="transmembrane region" description="Helical" evidence="9">
    <location>
        <begin position="209"/>
        <end position="226"/>
    </location>
</feature>
<feature type="region of interest" description="Disordered" evidence="8">
    <location>
        <begin position="494"/>
        <end position="513"/>
    </location>
</feature>
<dbReference type="GO" id="GO:0009103">
    <property type="term" value="P:lipopolysaccharide biosynthetic process"/>
    <property type="evidence" value="ECO:0007669"/>
    <property type="project" value="UniProtKB-ARBA"/>
</dbReference>
<comment type="subcellular location">
    <subcellularLocation>
        <location evidence="1">Cell membrane</location>
        <topology evidence="1">Multi-pass membrane protein</topology>
    </subcellularLocation>
</comment>
<keyword evidence="2" id="KW-1003">Cell membrane</keyword>
<evidence type="ECO:0000313" key="10">
    <source>
        <dbReference type="EMBL" id="QDV35816.1"/>
    </source>
</evidence>
<keyword evidence="11" id="KW-1185">Reference proteome</keyword>
<dbReference type="GO" id="GO:0005886">
    <property type="term" value="C:plasma membrane"/>
    <property type="evidence" value="ECO:0007669"/>
    <property type="project" value="UniProtKB-SubCell"/>
</dbReference>
<dbReference type="RefSeq" id="WP_145271656.1">
    <property type="nucleotide sequence ID" value="NZ_CP036426.1"/>
</dbReference>
<dbReference type="PANTHER" id="PTHR33908:SF11">
    <property type="entry name" value="MEMBRANE PROTEIN"/>
    <property type="match status" value="1"/>
</dbReference>
<protein>
    <submittedName>
        <fullName evidence="10">Uncharacterized protein</fullName>
    </submittedName>
</protein>
<feature type="transmembrane region" description="Helical" evidence="9">
    <location>
        <begin position="332"/>
        <end position="351"/>
    </location>
</feature>
<dbReference type="InterPro" id="IPR050297">
    <property type="entry name" value="LipidA_mod_glycosyltrf_83"/>
</dbReference>
<accession>A0A518H4P4</accession>
<dbReference type="OrthoDB" id="264973at2"/>
<sequence length="513" mass="54353">MGDSRSVRRHRWAGRWGAGAVVAAVAAAGAVLNTGFDEPPRFDGAGYAMLARALVEGQGYRDVDHPDAPPHAHFPPAYPALLAAAWGVFGRSAASAHAVSILCTTGATVAAWWWFRWQYSARVALLLGLALAMNWTWHRVGGNIQSEPLYMLLKQLALLAGVSAARAGGIGRGARVGGLIGAMMLTRLIGAAVAAAIGIELLLRRRWRSLAATVAVSGLVVSPWAWRLATAGRKTHLGYFPGDSLPAVIAGNAWFYVLRIPDVLTGPFVEVGTVFSPGAYPVAAIFAVAAGLVMARGLVAVLRTDRLRTAGLVVACNLALLLAWPYTEAGRFLLPLVPALLVVALEGIAGIARRLGRGRPRVWGSALLLAAATPYSVYAAASGRASAERRSHEPVDAGLRWIASHGDHPGPIMTAYPAEAFWFTDRPGIVPPDDPEAIAREVDRYGVAYLVLVRGRFARAREDPISEFVAGRPGRVRRSWSGDSGRVAVYEVLPEGAPPDQGPDAGGAVRVPR</sequence>
<feature type="transmembrane region" description="Helical" evidence="9">
    <location>
        <begin position="94"/>
        <end position="114"/>
    </location>
</feature>
<evidence type="ECO:0000256" key="7">
    <source>
        <dbReference type="ARBA" id="ARBA00023136"/>
    </source>
</evidence>
<gene>
    <name evidence="10" type="ORF">ElP_37240</name>
</gene>
<feature type="transmembrane region" description="Helical" evidence="9">
    <location>
        <begin position="179"/>
        <end position="203"/>
    </location>
</feature>
<evidence type="ECO:0000256" key="5">
    <source>
        <dbReference type="ARBA" id="ARBA00022692"/>
    </source>
</evidence>
<feature type="transmembrane region" description="Helical" evidence="9">
    <location>
        <begin position="278"/>
        <end position="302"/>
    </location>
</feature>
<keyword evidence="3" id="KW-0328">Glycosyltransferase</keyword>
<keyword evidence="4" id="KW-0808">Transferase</keyword>
<keyword evidence="6 9" id="KW-1133">Transmembrane helix</keyword>
<evidence type="ECO:0000256" key="2">
    <source>
        <dbReference type="ARBA" id="ARBA00022475"/>
    </source>
</evidence>
<dbReference type="Proteomes" id="UP000317835">
    <property type="component" value="Chromosome"/>
</dbReference>
<feature type="transmembrane region" description="Helical" evidence="9">
    <location>
        <begin position="238"/>
        <end position="258"/>
    </location>
</feature>
<dbReference type="PANTHER" id="PTHR33908">
    <property type="entry name" value="MANNOSYLTRANSFERASE YKCB-RELATED"/>
    <property type="match status" value="1"/>
</dbReference>
<proteinExistence type="predicted"/>
<organism evidence="10 11">
    <name type="scientific">Tautonia plasticadhaerens</name>
    <dbReference type="NCBI Taxonomy" id="2527974"/>
    <lineage>
        <taxon>Bacteria</taxon>
        <taxon>Pseudomonadati</taxon>
        <taxon>Planctomycetota</taxon>
        <taxon>Planctomycetia</taxon>
        <taxon>Isosphaerales</taxon>
        <taxon>Isosphaeraceae</taxon>
        <taxon>Tautonia</taxon>
    </lineage>
</organism>
<evidence type="ECO:0000256" key="4">
    <source>
        <dbReference type="ARBA" id="ARBA00022679"/>
    </source>
</evidence>
<dbReference type="GO" id="GO:0016763">
    <property type="term" value="F:pentosyltransferase activity"/>
    <property type="evidence" value="ECO:0007669"/>
    <property type="project" value="TreeGrafter"/>
</dbReference>
<keyword evidence="7 9" id="KW-0472">Membrane</keyword>
<keyword evidence="5 9" id="KW-0812">Transmembrane</keyword>